<dbReference type="InterPro" id="IPR029058">
    <property type="entry name" value="AB_hydrolase_fold"/>
</dbReference>
<proteinExistence type="predicted"/>
<evidence type="ECO:0000313" key="2">
    <source>
        <dbReference type="EMBL" id="GAA1968568.1"/>
    </source>
</evidence>
<evidence type="ECO:0000313" key="3">
    <source>
        <dbReference type="Proteomes" id="UP001501116"/>
    </source>
</evidence>
<dbReference type="GO" id="GO:0016787">
    <property type="term" value="F:hydrolase activity"/>
    <property type="evidence" value="ECO:0007669"/>
    <property type="project" value="UniProtKB-KW"/>
</dbReference>
<organism evidence="2 3">
    <name type="scientific">Amycolatopsis minnesotensis</name>
    <dbReference type="NCBI Taxonomy" id="337894"/>
    <lineage>
        <taxon>Bacteria</taxon>
        <taxon>Bacillati</taxon>
        <taxon>Actinomycetota</taxon>
        <taxon>Actinomycetes</taxon>
        <taxon>Pseudonocardiales</taxon>
        <taxon>Pseudonocardiaceae</taxon>
        <taxon>Amycolatopsis</taxon>
    </lineage>
</organism>
<dbReference type="PANTHER" id="PTHR46438">
    <property type="entry name" value="ALPHA/BETA-HYDROLASES SUPERFAMILY PROTEIN"/>
    <property type="match status" value="1"/>
</dbReference>
<dbReference type="PANTHER" id="PTHR46438:SF11">
    <property type="entry name" value="LIPASE-RELATED"/>
    <property type="match status" value="1"/>
</dbReference>
<keyword evidence="3" id="KW-1185">Reference proteome</keyword>
<protein>
    <submittedName>
        <fullName evidence="2">Alpha/beta fold hydrolase</fullName>
    </submittedName>
</protein>
<gene>
    <name evidence="2" type="ORF">GCM10009754_46970</name>
</gene>
<evidence type="ECO:0000259" key="1">
    <source>
        <dbReference type="Pfam" id="PF12697"/>
    </source>
</evidence>
<feature type="domain" description="AB hydrolase-1" evidence="1">
    <location>
        <begin position="15"/>
        <end position="252"/>
    </location>
</feature>
<dbReference type="RefSeq" id="WP_344422621.1">
    <property type="nucleotide sequence ID" value="NZ_BAAANN010000019.1"/>
</dbReference>
<keyword evidence="2" id="KW-0378">Hydrolase</keyword>
<sequence length="271" mass="28582">MDTVVYDRLGRGEPLVLIHGVGHRRQAWAPVLPLLAGHRDVIAVDLPGFGESPPGEGGYSVDAAIDVFGRLFADLGIDRPHVAGNSLGGLLSLALGKAGLVRSVTALSPAGLWTPRQQRYALAMLRAHRAIAERMPEDRVRRLAATPAGRSVLTGFIVAKPARQSPESVIDDAHAFGHAPGFAPTLAEAKGGFRFLGPVTGPPVTIAWGERDRILARPKAADLRRVAPDAHLLVLRGCGHVPMSDAPELVAKVLLEGSAPVADDVYLSSTS</sequence>
<dbReference type="SUPFAM" id="SSF53474">
    <property type="entry name" value="alpha/beta-Hydrolases"/>
    <property type="match status" value="1"/>
</dbReference>
<dbReference type="Gene3D" id="3.40.50.1820">
    <property type="entry name" value="alpha/beta hydrolase"/>
    <property type="match status" value="1"/>
</dbReference>
<dbReference type="InterPro" id="IPR000073">
    <property type="entry name" value="AB_hydrolase_1"/>
</dbReference>
<comment type="caution">
    <text evidence="2">The sequence shown here is derived from an EMBL/GenBank/DDBJ whole genome shotgun (WGS) entry which is preliminary data.</text>
</comment>
<dbReference type="EMBL" id="BAAANN010000019">
    <property type="protein sequence ID" value="GAA1968568.1"/>
    <property type="molecule type" value="Genomic_DNA"/>
</dbReference>
<dbReference type="Pfam" id="PF12697">
    <property type="entry name" value="Abhydrolase_6"/>
    <property type="match status" value="1"/>
</dbReference>
<dbReference type="Proteomes" id="UP001501116">
    <property type="component" value="Unassembled WGS sequence"/>
</dbReference>
<name>A0ABP5CTH7_9PSEU</name>
<accession>A0ABP5CTH7</accession>
<reference evidence="3" key="1">
    <citation type="journal article" date="2019" name="Int. J. Syst. Evol. Microbiol.">
        <title>The Global Catalogue of Microorganisms (GCM) 10K type strain sequencing project: providing services to taxonomists for standard genome sequencing and annotation.</title>
        <authorList>
            <consortium name="The Broad Institute Genomics Platform"/>
            <consortium name="The Broad Institute Genome Sequencing Center for Infectious Disease"/>
            <person name="Wu L."/>
            <person name="Ma J."/>
        </authorList>
    </citation>
    <scope>NUCLEOTIDE SEQUENCE [LARGE SCALE GENOMIC DNA]</scope>
    <source>
        <strain evidence="3">JCM 14545</strain>
    </source>
</reference>
<dbReference type="PRINTS" id="PR00111">
    <property type="entry name" value="ABHYDROLASE"/>
</dbReference>